<evidence type="ECO:0000256" key="2">
    <source>
        <dbReference type="SAM" id="Phobius"/>
    </source>
</evidence>
<keyword evidence="2" id="KW-1133">Transmembrane helix</keyword>
<proteinExistence type="predicted"/>
<evidence type="ECO:0000256" key="1">
    <source>
        <dbReference type="SAM" id="MobiDB-lite"/>
    </source>
</evidence>
<protein>
    <submittedName>
        <fullName evidence="3">Uncharacterized protein</fullName>
    </submittedName>
</protein>
<reference evidence="3" key="1">
    <citation type="submission" date="2021-02" db="EMBL/GenBank/DDBJ databases">
        <title>Natronoglycomyces albus gen. nov., sp. nov, a haloalkaliphilic actinobacterium from a soda solonchak soil.</title>
        <authorList>
            <person name="Sorokin D.Y."/>
            <person name="Khijniak T.V."/>
            <person name="Zakharycheva A.P."/>
            <person name="Boueva O.V."/>
            <person name="Ariskina E.V."/>
            <person name="Hahnke R.L."/>
            <person name="Bunk B."/>
            <person name="Sproer C."/>
            <person name="Schumann P."/>
            <person name="Evtushenko L.I."/>
            <person name="Kublanov I.V."/>
        </authorList>
    </citation>
    <scope>NUCLEOTIDE SEQUENCE</scope>
    <source>
        <strain evidence="3">DSM 106290</strain>
    </source>
</reference>
<keyword evidence="4" id="KW-1185">Reference proteome</keyword>
<keyword evidence="2" id="KW-0472">Membrane</keyword>
<feature type="transmembrane region" description="Helical" evidence="2">
    <location>
        <begin position="88"/>
        <end position="107"/>
    </location>
</feature>
<feature type="region of interest" description="Disordered" evidence="1">
    <location>
        <begin position="1"/>
        <end position="28"/>
    </location>
</feature>
<dbReference type="KEGG" id="nav:JQS30_05395"/>
<feature type="transmembrane region" description="Helical" evidence="2">
    <location>
        <begin position="208"/>
        <end position="232"/>
    </location>
</feature>
<accession>A0A895XSW6</accession>
<evidence type="ECO:0000313" key="4">
    <source>
        <dbReference type="Proteomes" id="UP000662939"/>
    </source>
</evidence>
<dbReference type="Proteomes" id="UP000662939">
    <property type="component" value="Chromosome"/>
</dbReference>
<sequence length="284" mass="30401">MKLTEENSDHRPGVRSAPHFNHSPKAEEISPRDRLTQVFGWIGVAGMVAVAMAYKGTLGLDIMFVVMAIVGVFSSSVDVLAFKPDWPYLLVRVAAMAGAVGLAIGLIRRGRRLRASCVRCGRTAAQRRDHLALGKLLAWFSLLPTGAYAALKTHWALGGTFALSDPSIFDGVTFWSPGFGDTVVMSALGSVMIMAMAYRWPRLPRLMLILPASAGIAMLVPLGIIGSGFAALQAIRGTVIDEALAWWLGLAVYPPFLVWGLCLLAVTVIFARATSQPCSSCGQG</sequence>
<dbReference type="RefSeq" id="WP_213172354.1">
    <property type="nucleotide sequence ID" value="NZ_CP070496.1"/>
</dbReference>
<dbReference type="EMBL" id="CP070496">
    <property type="protein sequence ID" value="QSB06345.1"/>
    <property type="molecule type" value="Genomic_DNA"/>
</dbReference>
<feature type="transmembrane region" description="Helical" evidence="2">
    <location>
        <begin position="38"/>
        <end position="55"/>
    </location>
</feature>
<evidence type="ECO:0000313" key="3">
    <source>
        <dbReference type="EMBL" id="QSB06345.1"/>
    </source>
</evidence>
<organism evidence="3 4">
    <name type="scientific">Natronoglycomyces albus</name>
    <dbReference type="NCBI Taxonomy" id="2811108"/>
    <lineage>
        <taxon>Bacteria</taxon>
        <taxon>Bacillati</taxon>
        <taxon>Actinomycetota</taxon>
        <taxon>Actinomycetes</taxon>
        <taxon>Glycomycetales</taxon>
        <taxon>Glycomycetaceae</taxon>
        <taxon>Natronoglycomyces</taxon>
    </lineage>
</organism>
<name>A0A895XSW6_9ACTN</name>
<gene>
    <name evidence="3" type="ORF">JQS30_05395</name>
</gene>
<keyword evidence="2" id="KW-0812">Transmembrane</keyword>
<feature type="transmembrane region" description="Helical" evidence="2">
    <location>
        <begin position="136"/>
        <end position="155"/>
    </location>
</feature>
<feature type="transmembrane region" description="Helical" evidence="2">
    <location>
        <begin position="244"/>
        <end position="270"/>
    </location>
</feature>
<feature type="compositionally biased region" description="Basic and acidic residues" evidence="1">
    <location>
        <begin position="1"/>
        <end position="12"/>
    </location>
</feature>
<dbReference type="AlphaFoldDB" id="A0A895XSW6"/>
<feature type="transmembrane region" description="Helical" evidence="2">
    <location>
        <begin position="175"/>
        <end position="196"/>
    </location>
</feature>